<protein>
    <submittedName>
        <fullName evidence="3">DNA-binding transcriptional MerR regulator</fullName>
    </submittedName>
</protein>
<gene>
    <name evidence="3" type="ORF">J2Z65_002202</name>
</gene>
<dbReference type="InterPro" id="IPR000551">
    <property type="entry name" value="MerR-type_HTH_dom"/>
</dbReference>
<sequence length="266" mass="31008">MSKKLYQTNEFAKKSSVSVRTLQFYDKKGLLSPSGFTQAGYRLYSDDDLVRLQQILALKYLGFSLAGIKTLINKGVSGFPNALREQKEMLFDKRRQIDSIIAAIEKIEKMENEKLDFEAIVNIIEVIQMDLKPEWVNKYLTSEERTTLRSLTKQSYSEEALRKLGQQKFTEELHQQYGYFRDELRRLVVKNTDPASQEALSLAKYLMDLNRQLSQGWDEEILGGMKKSWENFNALPKDKKPQMYTLTTEEREFIKQACSILYKPKP</sequence>
<dbReference type="PANTHER" id="PTHR30204:SF96">
    <property type="entry name" value="CHROMOSOME-ANCHORING PROTEIN RACA"/>
    <property type="match status" value="1"/>
</dbReference>
<dbReference type="RefSeq" id="WP_167065430.1">
    <property type="nucleotide sequence ID" value="NZ_JAAOZR010000042.1"/>
</dbReference>
<comment type="caution">
    <text evidence="3">The sequence shown here is derived from an EMBL/GenBank/DDBJ whole genome shotgun (WGS) entry which is preliminary data.</text>
</comment>
<feature type="domain" description="HTH merR-type" evidence="2">
    <location>
        <begin position="5"/>
        <end position="74"/>
    </location>
</feature>
<dbReference type="Pfam" id="PF13411">
    <property type="entry name" value="MerR_1"/>
    <property type="match status" value="1"/>
</dbReference>
<dbReference type="Proteomes" id="UP001519344">
    <property type="component" value="Unassembled WGS sequence"/>
</dbReference>
<proteinExistence type="predicted"/>
<name>A0ABS4HWF6_9BACL</name>
<reference evidence="3 4" key="1">
    <citation type="submission" date="2021-03" db="EMBL/GenBank/DDBJ databases">
        <title>Genomic Encyclopedia of Type Strains, Phase IV (KMG-IV): sequencing the most valuable type-strain genomes for metagenomic binning, comparative biology and taxonomic classification.</title>
        <authorList>
            <person name="Goeker M."/>
        </authorList>
    </citation>
    <scope>NUCLEOTIDE SEQUENCE [LARGE SCALE GENOMIC DNA]</scope>
    <source>
        <strain evidence="3 4">DSM 24950</strain>
    </source>
</reference>
<dbReference type="InterPro" id="IPR009061">
    <property type="entry name" value="DNA-bd_dom_put_sf"/>
</dbReference>
<evidence type="ECO:0000259" key="2">
    <source>
        <dbReference type="PROSITE" id="PS50937"/>
    </source>
</evidence>
<dbReference type="EMBL" id="JAGGKV010000004">
    <property type="protein sequence ID" value="MBP1962986.1"/>
    <property type="molecule type" value="Genomic_DNA"/>
</dbReference>
<dbReference type="PANTHER" id="PTHR30204">
    <property type="entry name" value="REDOX-CYCLING DRUG-SENSING TRANSCRIPTIONAL ACTIVATOR SOXR"/>
    <property type="match status" value="1"/>
</dbReference>
<dbReference type="GO" id="GO:0003677">
    <property type="term" value="F:DNA binding"/>
    <property type="evidence" value="ECO:0007669"/>
    <property type="project" value="UniProtKB-KW"/>
</dbReference>
<accession>A0ABS4HWF6</accession>
<dbReference type="SUPFAM" id="SSF46955">
    <property type="entry name" value="Putative DNA-binding domain"/>
    <property type="match status" value="1"/>
</dbReference>
<dbReference type="Gene3D" id="1.10.1660.10">
    <property type="match status" value="1"/>
</dbReference>
<keyword evidence="1 3" id="KW-0238">DNA-binding</keyword>
<dbReference type="PROSITE" id="PS50937">
    <property type="entry name" value="HTH_MERR_2"/>
    <property type="match status" value="1"/>
</dbReference>
<evidence type="ECO:0000313" key="4">
    <source>
        <dbReference type="Proteomes" id="UP001519344"/>
    </source>
</evidence>
<dbReference type="SMART" id="SM00422">
    <property type="entry name" value="HTH_MERR"/>
    <property type="match status" value="1"/>
</dbReference>
<evidence type="ECO:0000313" key="3">
    <source>
        <dbReference type="EMBL" id="MBP1962986.1"/>
    </source>
</evidence>
<dbReference type="CDD" id="cd01106">
    <property type="entry name" value="HTH_TipAL-Mta"/>
    <property type="match status" value="1"/>
</dbReference>
<keyword evidence="4" id="KW-1185">Reference proteome</keyword>
<dbReference type="PRINTS" id="PR00040">
    <property type="entry name" value="HTHMERR"/>
</dbReference>
<dbReference type="InterPro" id="IPR047057">
    <property type="entry name" value="MerR_fam"/>
</dbReference>
<evidence type="ECO:0000256" key="1">
    <source>
        <dbReference type="ARBA" id="ARBA00023125"/>
    </source>
</evidence>
<organism evidence="3 4">
    <name type="scientific">Paenibacillus aceris</name>
    <dbReference type="NCBI Taxonomy" id="869555"/>
    <lineage>
        <taxon>Bacteria</taxon>
        <taxon>Bacillati</taxon>
        <taxon>Bacillota</taxon>
        <taxon>Bacilli</taxon>
        <taxon>Bacillales</taxon>
        <taxon>Paenibacillaceae</taxon>
        <taxon>Paenibacillus</taxon>
    </lineage>
</organism>